<dbReference type="InterPro" id="IPR037185">
    <property type="entry name" value="EmrE-like"/>
</dbReference>
<dbReference type="PANTHER" id="PTHR31965:SF1">
    <property type="entry name" value="TRANSMEMBRANE PROTEIN 42"/>
    <property type="match status" value="1"/>
</dbReference>
<dbReference type="AlphaFoldDB" id="A0A5N4AEM4"/>
<proteinExistence type="predicted"/>
<evidence type="ECO:0000256" key="1">
    <source>
        <dbReference type="SAM" id="Phobius"/>
    </source>
</evidence>
<gene>
    <name evidence="2" type="ORF">PPYR_09815</name>
</gene>
<dbReference type="Proteomes" id="UP000327044">
    <property type="component" value="Unassembled WGS sequence"/>
</dbReference>
<dbReference type="InterPro" id="IPR039632">
    <property type="entry name" value="TMEM42"/>
</dbReference>
<dbReference type="Gene3D" id="1.10.3730.20">
    <property type="match status" value="1"/>
</dbReference>
<dbReference type="PANTHER" id="PTHR31965">
    <property type="entry name" value="TRANSMEMBRANE PROTEIN 42"/>
    <property type="match status" value="1"/>
</dbReference>
<keyword evidence="1" id="KW-1133">Transmembrane helix</keyword>
<evidence type="ECO:0000313" key="2">
    <source>
        <dbReference type="EMBL" id="KAB0795754.1"/>
    </source>
</evidence>
<dbReference type="EMBL" id="VVIM01000007">
    <property type="protein sequence ID" value="KAB0795754.1"/>
    <property type="molecule type" value="Genomic_DNA"/>
</dbReference>
<sequence>MSKVNYYSILSGTSAAGASFFGKLCGLPIFQGFFIVRVVFFGLMLLCNGSVWTLYVKALQSTNSTLTATVLSSAVNYLLSAILGYIVFGEITSLLWWTGLSSVLVGVVLITQDQEVASMKLNAKCN</sequence>
<dbReference type="SUPFAM" id="SSF103481">
    <property type="entry name" value="Multidrug resistance efflux transporter EmrE"/>
    <property type="match status" value="1"/>
</dbReference>
<evidence type="ECO:0008006" key="4">
    <source>
        <dbReference type="Google" id="ProtNLM"/>
    </source>
</evidence>
<accession>A0A5N4AEM4</accession>
<feature type="transmembrane region" description="Helical" evidence="1">
    <location>
        <begin position="29"/>
        <end position="54"/>
    </location>
</feature>
<protein>
    <recommendedName>
        <fullName evidence="4">EamA domain-containing protein</fullName>
    </recommendedName>
</protein>
<comment type="caution">
    <text evidence="2">The sequence shown here is derived from an EMBL/GenBank/DDBJ whole genome shotgun (WGS) entry which is preliminary data.</text>
</comment>
<name>A0A5N4AEM4_PHOPY</name>
<organism evidence="2 3">
    <name type="scientific">Photinus pyralis</name>
    <name type="common">Common eastern firefly</name>
    <name type="synonym">Lampyris pyralis</name>
    <dbReference type="NCBI Taxonomy" id="7054"/>
    <lineage>
        <taxon>Eukaryota</taxon>
        <taxon>Metazoa</taxon>
        <taxon>Ecdysozoa</taxon>
        <taxon>Arthropoda</taxon>
        <taxon>Hexapoda</taxon>
        <taxon>Insecta</taxon>
        <taxon>Pterygota</taxon>
        <taxon>Neoptera</taxon>
        <taxon>Endopterygota</taxon>
        <taxon>Coleoptera</taxon>
        <taxon>Polyphaga</taxon>
        <taxon>Elateriformia</taxon>
        <taxon>Elateroidea</taxon>
        <taxon>Lampyridae</taxon>
        <taxon>Lampyrinae</taxon>
        <taxon>Photinus</taxon>
    </lineage>
</organism>
<evidence type="ECO:0000313" key="3">
    <source>
        <dbReference type="Proteomes" id="UP000327044"/>
    </source>
</evidence>
<keyword evidence="1" id="KW-0812">Transmembrane</keyword>
<dbReference type="InParanoid" id="A0A5N4AEM4"/>
<keyword evidence="1" id="KW-0472">Membrane</keyword>
<feature type="transmembrane region" description="Helical" evidence="1">
    <location>
        <begin position="66"/>
        <end position="88"/>
    </location>
</feature>
<feature type="transmembrane region" description="Helical" evidence="1">
    <location>
        <begin position="94"/>
        <end position="111"/>
    </location>
</feature>
<reference evidence="2 3" key="1">
    <citation type="journal article" date="2018" name="Elife">
        <title>Firefly genomes illuminate parallel origins of bioluminescence in beetles.</title>
        <authorList>
            <person name="Fallon T.R."/>
            <person name="Lower S.E."/>
            <person name="Chang C.H."/>
            <person name="Bessho-Uehara M."/>
            <person name="Martin G.J."/>
            <person name="Bewick A.J."/>
            <person name="Behringer M."/>
            <person name="Debat H.J."/>
            <person name="Wong I."/>
            <person name="Day J.C."/>
            <person name="Suvorov A."/>
            <person name="Silva C.J."/>
            <person name="Stanger-Hall K.F."/>
            <person name="Hall D.W."/>
            <person name="Schmitz R.J."/>
            <person name="Nelson D.R."/>
            <person name="Lewis S.M."/>
            <person name="Shigenobu S."/>
            <person name="Bybee S.M."/>
            <person name="Larracuente A.M."/>
            <person name="Oba Y."/>
            <person name="Weng J.K."/>
        </authorList>
    </citation>
    <scope>NUCLEOTIDE SEQUENCE [LARGE SCALE GENOMIC DNA]</scope>
    <source>
        <strain evidence="2">1611_PpyrPB1</strain>
        <tissue evidence="2">Whole body</tissue>
    </source>
</reference>
<keyword evidence="3" id="KW-1185">Reference proteome</keyword>